<keyword evidence="1" id="KW-0472">Membrane</keyword>
<keyword evidence="3" id="KW-1185">Reference proteome</keyword>
<protein>
    <recommendedName>
        <fullName evidence="4">DUF732 domain-containing protein</fullName>
    </recommendedName>
</protein>
<feature type="transmembrane region" description="Helical" evidence="1">
    <location>
        <begin position="14"/>
        <end position="35"/>
    </location>
</feature>
<organism evidence="2 3">
    <name type="scientific">Luedemannella helvata</name>
    <dbReference type="NCBI Taxonomy" id="349315"/>
    <lineage>
        <taxon>Bacteria</taxon>
        <taxon>Bacillati</taxon>
        <taxon>Actinomycetota</taxon>
        <taxon>Actinomycetes</taxon>
        <taxon>Micromonosporales</taxon>
        <taxon>Micromonosporaceae</taxon>
        <taxon>Luedemannella</taxon>
    </lineage>
</organism>
<accession>A0ABP4VT55</accession>
<keyword evidence="1" id="KW-1133">Transmembrane helix</keyword>
<dbReference type="RefSeq" id="WP_344075347.1">
    <property type="nucleotide sequence ID" value="NZ_BAAALS010000001.1"/>
</dbReference>
<evidence type="ECO:0008006" key="4">
    <source>
        <dbReference type="Google" id="ProtNLM"/>
    </source>
</evidence>
<comment type="caution">
    <text evidence="2">The sequence shown here is derived from an EMBL/GenBank/DDBJ whole genome shotgun (WGS) entry which is preliminary data.</text>
</comment>
<dbReference type="EMBL" id="BAAALS010000001">
    <property type="protein sequence ID" value="GAA1734006.1"/>
    <property type="molecule type" value="Genomic_DNA"/>
</dbReference>
<keyword evidence="1" id="KW-0812">Transmembrane</keyword>
<evidence type="ECO:0000313" key="3">
    <source>
        <dbReference type="Proteomes" id="UP001500655"/>
    </source>
</evidence>
<reference evidence="3" key="1">
    <citation type="journal article" date="2019" name="Int. J. Syst. Evol. Microbiol.">
        <title>The Global Catalogue of Microorganisms (GCM) 10K type strain sequencing project: providing services to taxonomists for standard genome sequencing and annotation.</title>
        <authorList>
            <consortium name="The Broad Institute Genomics Platform"/>
            <consortium name="The Broad Institute Genome Sequencing Center for Infectious Disease"/>
            <person name="Wu L."/>
            <person name="Ma J."/>
        </authorList>
    </citation>
    <scope>NUCLEOTIDE SEQUENCE [LARGE SCALE GENOMIC DNA]</scope>
    <source>
        <strain evidence="3">JCM 13249</strain>
    </source>
</reference>
<gene>
    <name evidence="2" type="ORF">GCM10009681_00160</name>
</gene>
<sequence length="145" mass="15604">MNVHVDAAPKTTRIITYVVLGAIFLILLLIGLGTFRTVQRNQQAMGKAAELQAAYRTAGLPVPSTEQITGLLGTDGGRLCDDPVAFFHRTVTQYAATGAGNPGARPIITTDQFIEGTALAINVYCPEELAEFTSFVDDNYELRGK</sequence>
<name>A0ABP4VT55_9ACTN</name>
<evidence type="ECO:0000313" key="2">
    <source>
        <dbReference type="EMBL" id="GAA1734006.1"/>
    </source>
</evidence>
<evidence type="ECO:0000256" key="1">
    <source>
        <dbReference type="SAM" id="Phobius"/>
    </source>
</evidence>
<dbReference type="Proteomes" id="UP001500655">
    <property type="component" value="Unassembled WGS sequence"/>
</dbReference>
<proteinExistence type="predicted"/>